<dbReference type="Proteomes" id="UP001162029">
    <property type="component" value="Unassembled WGS sequence"/>
</dbReference>
<evidence type="ECO:0008006" key="3">
    <source>
        <dbReference type="Google" id="ProtNLM"/>
    </source>
</evidence>
<reference evidence="1" key="1">
    <citation type="submission" date="2022-12" db="EMBL/GenBank/DDBJ databases">
        <authorList>
            <person name="Webb A."/>
        </authorList>
    </citation>
    <scope>NUCLEOTIDE SEQUENCE</scope>
    <source>
        <strain evidence="1">Pd1</strain>
    </source>
</reference>
<dbReference type="InterPro" id="IPR050357">
    <property type="entry name" value="Arrestin_domain-protein"/>
</dbReference>
<accession>A0AAV0SXD8</accession>
<sequence>MRVQESGYPVLVDTLVLRIRGMEMLTWTEGGGQAATVYRREHRHLDEEIVLSGEQQSYQPGEYVYPICFHLPDTLPNSFHISGRDASIMCRIDASLGYTATAVMTVKRKFLADMEAKSSFVVQQLPVGERVCSLRNSMTGDIYMLRMMKIGTCSVSAQLPSNVHVAGDVLLAQIKVHNDTSGT</sequence>
<dbReference type="InterPro" id="IPR014752">
    <property type="entry name" value="Arrestin-like_C"/>
</dbReference>
<evidence type="ECO:0000313" key="1">
    <source>
        <dbReference type="EMBL" id="CAI5710300.1"/>
    </source>
</evidence>
<dbReference type="AlphaFoldDB" id="A0AAV0SXD8"/>
<proteinExistence type="predicted"/>
<name>A0AAV0SXD8_9STRA</name>
<organism evidence="1 2">
    <name type="scientific">Peronospora destructor</name>
    <dbReference type="NCBI Taxonomy" id="86335"/>
    <lineage>
        <taxon>Eukaryota</taxon>
        <taxon>Sar</taxon>
        <taxon>Stramenopiles</taxon>
        <taxon>Oomycota</taxon>
        <taxon>Peronosporomycetes</taxon>
        <taxon>Peronosporales</taxon>
        <taxon>Peronosporaceae</taxon>
        <taxon>Peronospora</taxon>
    </lineage>
</organism>
<evidence type="ECO:0000313" key="2">
    <source>
        <dbReference type="Proteomes" id="UP001162029"/>
    </source>
</evidence>
<protein>
    <recommendedName>
        <fullName evidence="3">Arrestin-like N-terminal domain-containing protein</fullName>
    </recommendedName>
</protein>
<dbReference type="PANTHER" id="PTHR11188:SF17">
    <property type="entry name" value="FI21816P1"/>
    <property type="match status" value="1"/>
</dbReference>
<dbReference type="Gene3D" id="2.60.40.640">
    <property type="match status" value="1"/>
</dbReference>
<dbReference type="GO" id="GO:0005737">
    <property type="term" value="C:cytoplasm"/>
    <property type="evidence" value="ECO:0007669"/>
    <property type="project" value="TreeGrafter"/>
</dbReference>
<dbReference type="PANTHER" id="PTHR11188">
    <property type="entry name" value="ARRESTIN DOMAIN CONTAINING PROTEIN"/>
    <property type="match status" value="1"/>
</dbReference>
<comment type="caution">
    <text evidence="1">The sequence shown here is derived from an EMBL/GenBank/DDBJ whole genome shotgun (WGS) entry which is preliminary data.</text>
</comment>
<gene>
    <name evidence="1" type="ORF">PDE001_LOCUS416</name>
</gene>
<dbReference type="GO" id="GO:0015031">
    <property type="term" value="P:protein transport"/>
    <property type="evidence" value="ECO:0007669"/>
    <property type="project" value="TreeGrafter"/>
</dbReference>
<keyword evidence="2" id="KW-1185">Reference proteome</keyword>
<dbReference type="EMBL" id="CANTFM010000068">
    <property type="protein sequence ID" value="CAI5710300.1"/>
    <property type="molecule type" value="Genomic_DNA"/>
</dbReference>